<keyword evidence="2" id="KW-1185">Reference proteome</keyword>
<accession>A0ABQ4N549</accession>
<organism evidence="1 2">
    <name type="scientific">Paenibacillus cisolokensis</name>
    <dbReference type="NCBI Taxonomy" id="1658519"/>
    <lineage>
        <taxon>Bacteria</taxon>
        <taxon>Bacillati</taxon>
        <taxon>Bacillota</taxon>
        <taxon>Bacilli</taxon>
        <taxon>Bacillales</taxon>
        <taxon>Paenibacillaceae</taxon>
        <taxon>Paenibacillus</taxon>
    </lineage>
</organism>
<sequence>MSRLTRLLLLALIIAVGAGCNGGKPKPRENDLVHIQSRTKPHSKKVIVFVADSLMYQSIDKGLELGKLPTFKLLVERGQYYKNLVSSFPTMSVTIDSSLLTGTYPDRHRVPGLIWYAEDEKRIVNYGTGSIEVLRQGAGAVLDDALVRLNGDHLSKRTPTIYERLRKQGRTSASVNGLIYRGDTGHVLTIPKWMQASVSLPEKIRVQGPDFMTFGALSNPLEGMKRLPDNVAGNLGFNNEFAIGTVAYLIEQRKLPDFTYVYLPDQDHELHKKGPSHLDGLIKLDGQLQRVLQAFGSPEAAQEQAVILIVGDSGMSSILPRSGNPVIDLTDLFQRYAIMRPGETASQKTDIALAVNETMAYVYNLKPGRSIKELVRELQREPRIGLISWKEGEWIHVARPGSGSEFKYKPGGRAKDEYGQKWTLGPNAALLDVKVDLRKHVSYGQYPDGLRRLYGALHSHDGEFIVITAKQGYEFTGHSSPKHRGGGGHGSLHETESIVPLIVYGTDRKPERLRIVDLQSYILNLLRVEE</sequence>
<protein>
    <recommendedName>
        <fullName evidence="3">Phosphodiesterase</fullName>
    </recommendedName>
</protein>
<dbReference type="InterPro" id="IPR002591">
    <property type="entry name" value="Phosphodiest/P_Trfase"/>
</dbReference>
<dbReference type="InterPro" id="IPR017850">
    <property type="entry name" value="Alkaline_phosphatase_core_sf"/>
</dbReference>
<gene>
    <name evidence="1" type="ORF">PACILC2_18980</name>
</gene>
<name>A0ABQ4N549_9BACL</name>
<proteinExistence type="predicted"/>
<dbReference type="PROSITE" id="PS51257">
    <property type="entry name" value="PROKAR_LIPOPROTEIN"/>
    <property type="match status" value="1"/>
</dbReference>
<dbReference type="Gene3D" id="3.40.720.10">
    <property type="entry name" value="Alkaline Phosphatase, subunit A"/>
    <property type="match status" value="1"/>
</dbReference>
<dbReference type="Pfam" id="PF01663">
    <property type="entry name" value="Phosphodiest"/>
    <property type="match status" value="1"/>
</dbReference>
<evidence type="ECO:0000313" key="1">
    <source>
        <dbReference type="EMBL" id="GIQ63330.1"/>
    </source>
</evidence>
<dbReference type="PANTHER" id="PTHR10151">
    <property type="entry name" value="ECTONUCLEOTIDE PYROPHOSPHATASE/PHOSPHODIESTERASE"/>
    <property type="match status" value="1"/>
</dbReference>
<dbReference type="EMBL" id="BOVJ01000059">
    <property type="protein sequence ID" value="GIQ63330.1"/>
    <property type="molecule type" value="Genomic_DNA"/>
</dbReference>
<evidence type="ECO:0000313" key="2">
    <source>
        <dbReference type="Proteomes" id="UP000680304"/>
    </source>
</evidence>
<dbReference type="SUPFAM" id="SSF53649">
    <property type="entry name" value="Alkaline phosphatase-like"/>
    <property type="match status" value="1"/>
</dbReference>
<reference evidence="1 2" key="1">
    <citation type="submission" date="2021-04" db="EMBL/GenBank/DDBJ databases">
        <title>Draft genome sequence of Paenibacillus cisolokensis, LC2-13A.</title>
        <authorList>
            <person name="Uke A."/>
            <person name="Chhe C."/>
            <person name="Baramee S."/>
            <person name="Kosugi A."/>
        </authorList>
    </citation>
    <scope>NUCLEOTIDE SEQUENCE [LARGE SCALE GENOMIC DNA]</scope>
    <source>
        <strain evidence="1 2">LC2-13A</strain>
    </source>
</reference>
<dbReference type="PANTHER" id="PTHR10151:SF120">
    <property type="entry name" value="BIS(5'-ADENOSYL)-TRIPHOSPHATASE"/>
    <property type="match status" value="1"/>
</dbReference>
<dbReference type="Proteomes" id="UP000680304">
    <property type="component" value="Unassembled WGS sequence"/>
</dbReference>
<evidence type="ECO:0008006" key="3">
    <source>
        <dbReference type="Google" id="ProtNLM"/>
    </source>
</evidence>
<comment type="caution">
    <text evidence="1">The sequence shown here is derived from an EMBL/GenBank/DDBJ whole genome shotgun (WGS) entry which is preliminary data.</text>
</comment>